<reference evidence="4 5" key="1">
    <citation type="submission" date="2017-10" db="EMBL/GenBank/DDBJ databases">
        <authorList>
            <person name="Regsiter A."/>
            <person name="William W."/>
        </authorList>
    </citation>
    <scope>NUCLEOTIDE SEQUENCE [LARGE SCALE GENOMIC DNA]</scope>
    <source>
        <strain evidence="2 5">CFBP6984</strain>
        <strain evidence="3 4">CFBP7430</strain>
    </source>
</reference>
<dbReference type="AlphaFoldDB" id="A0AB38E2R1"/>
<keyword evidence="5" id="KW-1185">Reference proteome</keyword>
<sequence length="56" mass="5745">MAIRNASGEPYPHPSPRPALAARAFQGTRTSGASSPAGRGALHAYRVVSRGSDALV</sequence>
<comment type="caution">
    <text evidence="3">The sequence shown here is derived from an EMBL/GenBank/DDBJ whole genome shotgun (WGS) entry which is preliminary data.</text>
</comment>
<gene>
    <name evidence="2" type="ORF">XAP6984_570018</name>
    <name evidence="3" type="ORF">XAP7430_530018</name>
</gene>
<evidence type="ECO:0000313" key="3">
    <source>
        <dbReference type="EMBL" id="SON91105.1"/>
    </source>
</evidence>
<proteinExistence type="predicted"/>
<organism evidence="3 4">
    <name type="scientific">Xanthomonas campestris pv. phaseoli</name>
    <dbReference type="NCBI Taxonomy" id="317013"/>
    <lineage>
        <taxon>Bacteria</taxon>
        <taxon>Pseudomonadati</taxon>
        <taxon>Pseudomonadota</taxon>
        <taxon>Gammaproteobacteria</taxon>
        <taxon>Lysobacterales</taxon>
        <taxon>Lysobacteraceae</taxon>
        <taxon>Xanthomonas</taxon>
    </lineage>
</organism>
<evidence type="ECO:0000313" key="4">
    <source>
        <dbReference type="Proteomes" id="UP000234166"/>
    </source>
</evidence>
<name>A0AB38E2R1_XANCH</name>
<dbReference type="EMBL" id="OCYT01000114">
    <property type="protein sequence ID" value="SON84344.1"/>
    <property type="molecule type" value="Genomic_DNA"/>
</dbReference>
<dbReference type="Proteomes" id="UP000234181">
    <property type="component" value="Unassembled WGS sequence"/>
</dbReference>
<evidence type="ECO:0000256" key="1">
    <source>
        <dbReference type="SAM" id="MobiDB-lite"/>
    </source>
</evidence>
<evidence type="ECO:0000313" key="2">
    <source>
        <dbReference type="EMBL" id="SON84344.1"/>
    </source>
</evidence>
<evidence type="ECO:0000313" key="5">
    <source>
        <dbReference type="Proteomes" id="UP000234181"/>
    </source>
</evidence>
<protein>
    <submittedName>
        <fullName evidence="3">Uncharacterized protein</fullName>
    </submittedName>
</protein>
<accession>A0AB38E2R1</accession>
<dbReference type="Proteomes" id="UP000234166">
    <property type="component" value="Unassembled WGS sequence"/>
</dbReference>
<dbReference type="EMBL" id="OCYS01000109">
    <property type="protein sequence ID" value="SON91105.1"/>
    <property type="molecule type" value="Genomic_DNA"/>
</dbReference>
<feature type="region of interest" description="Disordered" evidence="1">
    <location>
        <begin position="1"/>
        <end position="40"/>
    </location>
</feature>